<comment type="caution">
    <text evidence="3">The sequence shown here is derived from an EMBL/GenBank/DDBJ whole genome shotgun (WGS) entry which is preliminary data.</text>
</comment>
<keyword evidence="1" id="KW-1133">Transmembrane helix</keyword>
<dbReference type="InterPro" id="IPR032816">
    <property type="entry name" value="VTT_dom"/>
</dbReference>
<evidence type="ECO:0000259" key="2">
    <source>
        <dbReference type="Pfam" id="PF09335"/>
    </source>
</evidence>
<sequence length="219" mass="23328">MSRRTFLASTALVALVAAVAAWLVSPETLFERLRWVAADPVRFVVVLTLVALVRPVLAWPTTLLAVVVGYTQELVWMPVALALVVVSSVPPYFFGQYIRGDSGRFAAASERFVDTTGDVRSVAASRLFPAPSDIVSIGAGIADVRLRSYLVGTAVGETPWVVGGMLVGGSLGALTTDSLTGVFDVRLLAAAAVVGVLLLAGPLYRYASERNVRLRLKLR</sequence>
<organism evidence="3 4">
    <name type="scientific">Haloprofundus marisrubri</name>
    <dbReference type="NCBI Taxonomy" id="1514971"/>
    <lineage>
        <taxon>Archaea</taxon>
        <taxon>Methanobacteriati</taxon>
        <taxon>Methanobacteriota</taxon>
        <taxon>Stenosarchaea group</taxon>
        <taxon>Halobacteria</taxon>
        <taxon>Halobacteriales</taxon>
        <taxon>Haloferacaceae</taxon>
        <taxon>Haloprofundus</taxon>
    </lineage>
</organism>
<dbReference type="EMBL" id="LOPU01000029">
    <property type="protein sequence ID" value="KTG09487.1"/>
    <property type="molecule type" value="Genomic_DNA"/>
</dbReference>
<dbReference type="AlphaFoldDB" id="A0A0W1R837"/>
<keyword evidence="1" id="KW-0472">Membrane</keyword>
<keyword evidence="1" id="KW-0812">Transmembrane</keyword>
<feature type="transmembrane region" description="Helical" evidence="1">
    <location>
        <begin position="74"/>
        <end position="94"/>
    </location>
</feature>
<feature type="domain" description="VTT" evidence="2">
    <location>
        <begin position="59"/>
        <end position="163"/>
    </location>
</feature>
<evidence type="ECO:0000313" key="4">
    <source>
        <dbReference type="Proteomes" id="UP000054387"/>
    </source>
</evidence>
<protein>
    <recommendedName>
        <fullName evidence="2">VTT domain-containing protein</fullName>
    </recommendedName>
</protein>
<dbReference type="RefSeq" id="WP_058582639.1">
    <property type="nucleotide sequence ID" value="NZ_LOPU01000029.1"/>
</dbReference>
<evidence type="ECO:0000256" key="1">
    <source>
        <dbReference type="SAM" id="Phobius"/>
    </source>
</evidence>
<accession>A0A0W1R837</accession>
<keyword evidence="4" id="KW-1185">Reference proteome</keyword>
<gene>
    <name evidence="3" type="ORF">AUR64_17090</name>
</gene>
<reference evidence="3 4" key="1">
    <citation type="submission" date="2015-12" db="EMBL/GenBank/DDBJ databases">
        <title>Haloprofundus marisrubri gen. nov., sp. nov., an extremely halophilic archaeon isolated from the Discovery deep brine-seawater interface in the Red Sea.</title>
        <authorList>
            <person name="Zhang G."/>
            <person name="Stingl U."/>
            <person name="Rashid M."/>
        </authorList>
    </citation>
    <scope>NUCLEOTIDE SEQUENCE [LARGE SCALE GENOMIC DNA]</scope>
    <source>
        <strain evidence="3 4">SB9</strain>
    </source>
</reference>
<feature type="transmembrane region" description="Helical" evidence="1">
    <location>
        <begin position="187"/>
        <end position="207"/>
    </location>
</feature>
<feature type="transmembrane region" description="Helical" evidence="1">
    <location>
        <begin position="44"/>
        <end position="67"/>
    </location>
</feature>
<dbReference type="OrthoDB" id="293407at2157"/>
<evidence type="ECO:0000313" key="3">
    <source>
        <dbReference type="EMBL" id="KTG09487.1"/>
    </source>
</evidence>
<dbReference type="Proteomes" id="UP000054387">
    <property type="component" value="Unassembled WGS sequence"/>
</dbReference>
<proteinExistence type="predicted"/>
<dbReference type="STRING" id="1514971.AUR64_17090"/>
<dbReference type="Pfam" id="PF09335">
    <property type="entry name" value="VTT_dom"/>
    <property type="match status" value="1"/>
</dbReference>
<name>A0A0W1R837_9EURY</name>